<dbReference type="SMART" id="SM00020">
    <property type="entry name" value="Tryp_SPc"/>
    <property type="match status" value="1"/>
</dbReference>
<dbReference type="Gene3D" id="2.40.10.10">
    <property type="entry name" value="Trypsin-like serine proteases"/>
    <property type="match status" value="2"/>
</dbReference>
<dbReference type="InterPro" id="IPR001254">
    <property type="entry name" value="Trypsin_dom"/>
</dbReference>
<dbReference type="PROSITE" id="PS00134">
    <property type="entry name" value="TRYPSIN_HIS"/>
    <property type="match status" value="1"/>
</dbReference>
<dbReference type="Pfam" id="PF00089">
    <property type="entry name" value="Trypsin"/>
    <property type="match status" value="2"/>
</dbReference>
<sequence>MSSHHVFSIRRINSCGVSKFERNKSFIGLVVNGDESKPGEWPLIVSMFRKEKYFCGSSLISDLHLLSAAHCFEYFGITFQLNDYFALLGRFNLKDNNEKFSVNRSFSSIFLHSEFNNTAEAYRSNADIAVIQMSERVQFSDFIQPVCLPEPNSNLENFDGIVVGYGKNPLYSYIVAERSFCAGGTDAIPCLGDSGGGFYVKNNKSGKYETKGIVSQAQHNGCDPKVYVAFVDVTKFIDWIIEKMNE</sequence>
<dbReference type="InterPro" id="IPR051487">
    <property type="entry name" value="Ser/Thr_Proteases_Immune/Dev"/>
</dbReference>
<evidence type="ECO:0000313" key="6">
    <source>
        <dbReference type="Proteomes" id="UP001107558"/>
    </source>
</evidence>
<dbReference type="SUPFAM" id="SSF50494">
    <property type="entry name" value="Trypsin-like serine proteases"/>
    <property type="match status" value="1"/>
</dbReference>
<comment type="caution">
    <text evidence="5">The sequence shown here is derived from an EMBL/GenBank/DDBJ whole genome shotgun (WGS) entry which is preliminary data.</text>
</comment>
<dbReference type="GO" id="GO:0006508">
    <property type="term" value="P:proteolysis"/>
    <property type="evidence" value="ECO:0007669"/>
    <property type="project" value="InterPro"/>
</dbReference>
<keyword evidence="6" id="KW-1185">Reference proteome</keyword>
<evidence type="ECO:0000256" key="3">
    <source>
        <dbReference type="ARBA" id="ARBA00024195"/>
    </source>
</evidence>
<dbReference type="FunFam" id="2.40.10.10:FF:000068">
    <property type="entry name" value="transmembrane protease serine 2"/>
    <property type="match status" value="1"/>
</dbReference>
<dbReference type="EMBL" id="JADBJN010000001">
    <property type="protein sequence ID" value="KAG5683360.1"/>
    <property type="molecule type" value="Genomic_DNA"/>
</dbReference>
<evidence type="ECO:0000313" key="5">
    <source>
        <dbReference type="EMBL" id="KAG5683360.1"/>
    </source>
</evidence>
<proteinExistence type="inferred from homology"/>
<keyword evidence="1" id="KW-1015">Disulfide bond</keyword>
<reference evidence="5" key="1">
    <citation type="submission" date="2021-03" db="EMBL/GenBank/DDBJ databases">
        <title>Chromosome level genome of the anhydrobiotic midge Polypedilum vanderplanki.</title>
        <authorList>
            <person name="Yoshida Y."/>
            <person name="Kikawada T."/>
            <person name="Gusev O."/>
        </authorList>
    </citation>
    <scope>NUCLEOTIDE SEQUENCE</scope>
    <source>
        <strain evidence="5">NIAS01</strain>
        <tissue evidence="5">Whole body or cell culture</tissue>
    </source>
</reference>
<evidence type="ECO:0000259" key="4">
    <source>
        <dbReference type="PROSITE" id="PS50240"/>
    </source>
</evidence>
<organism evidence="5 6">
    <name type="scientific">Polypedilum vanderplanki</name>
    <name type="common">Sleeping chironomid midge</name>
    <dbReference type="NCBI Taxonomy" id="319348"/>
    <lineage>
        <taxon>Eukaryota</taxon>
        <taxon>Metazoa</taxon>
        <taxon>Ecdysozoa</taxon>
        <taxon>Arthropoda</taxon>
        <taxon>Hexapoda</taxon>
        <taxon>Insecta</taxon>
        <taxon>Pterygota</taxon>
        <taxon>Neoptera</taxon>
        <taxon>Endopterygota</taxon>
        <taxon>Diptera</taxon>
        <taxon>Nematocera</taxon>
        <taxon>Chironomoidea</taxon>
        <taxon>Chironomidae</taxon>
        <taxon>Chironominae</taxon>
        <taxon>Polypedilum</taxon>
        <taxon>Polypedilum</taxon>
    </lineage>
</organism>
<accession>A0A9J6CN37</accession>
<gene>
    <name evidence="5" type="ORF">PVAND_012646</name>
</gene>
<comment type="similarity">
    <text evidence="3">Belongs to the peptidase S1 family. CLIP subfamily.</text>
</comment>
<dbReference type="InterPro" id="IPR018114">
    <property type="entry name" value="TRYPSIN_HIS"/>
</dbReference>
<dbReference type="InterPro" id="IPR009003">
    <property type="entry name" value="Peptidase_S1_PA"/>
</dbReference>
<dbReference type="CDD" id="cd00190">
    <property type="entry name" value="Tryp_SPc"/>
    <property type="match status" value="1"/>
</dbReference>
<evidence type="ECO:0000256" key="2">
    <source>
        <dbReference type="ARBA" id="ARBA00023180"/>
    </source>
</evidence>
<evidence type="ECO:0000256" key="1">
    <source>
        <dbReference type="ARBA" id="ARBA00023157"/>
    </source>
</evidence>
<name>A0A9J6CN37_POLVA</name>
<dbReference type="GO" id="GO:0004252">
    <property type="term" value="F:serine-type endopeptidase activity"/>
    <property type="evidence" value="ECO:0007669"/>
    <property type="project" value="InterPro"/>
</dbReference>
<keyword evidence="2" id="KW-0325">Glycoprotein</keyword>
<dbReference type="Proteomes" id="UP001107558">
    <property type="component" value="Chromosome 1"/>
</dbReference>
<dbReference type="OrthoDB" id="238681at2759"/>
<dbReference type="PROSITE" id="PS50240">
    <property type="entry name" value="TRYPSIN_DOM"/>
    <property type="match status" value="1"/>
</dbReference>
<dbReference type="AlphaFoldDB" id="A0A9J6CN37"/>
<dbReference type="InterPro" id="IPR043504">
    <property type="entry name" value="Peptidase_S1_PA_chymotrypsin"/>
</dbReference>
<protein>
    <recommendedName>
        <fullName evidence="4">Peptidase S1 domain-containing protein</fullName>
    </recommendedName>
</protein>
<feature type="domain" description="Peptidase S1" evidence="4">
    <location>
        <begin position="30"/>
        <end position="245"/>
    </location>
</feature>
<dbReference type="PANTHER" id="PTHR24256">
    <property type="entry name" value="TRYPTASE-RELATED"/>
    <property type="match status" value="1"/>
</dbReference>